<evidence type="ECO:0000256" key="2">
    <source>
        <dbReference type="ARBA" id="ARBA00006217"/>
    </source>
</evidence>
<dbReference type="RefSeq" id="WP_240261306.1">
    <property type="nucleotide sequence ID" value="NZ_CP092488.2"/>
</dbReference>
<dbReference type="SUPFAM" id="SSF53056">
    <property type="entry name" value="beta-carbonic anhydrase, cab"/>
    <property type="match status" value="1"/>
</dbReference>
<dbReference type="Gene3D" id="3.40.1050.10">
    <property type="entry name" value="Carbonic anhydrase"/>
    <property type="match status" value="1"/>
</dbReference>
<evidence type="ECO:0000256" key="1">
    <source>
        <dbReference type="ARBA" id="ARBA00001947"/>
    </source>
</evidence>
<dbReference type="EMBL" id="CP092488">
    <property type="protein sequence ID" value="UMB69574.1"/>
    <property type="molecule type" value="Genomic_DNA"/>
</dbReference>
<sequence>MGNTAQEPTGLDRYVYSQSPGYDERAVRAAFHAAVPLSTIAIFCYDPRAAKIPYALSTLLPGEVYPGQVVYDDDGKKVGGTATIMPVVVAGGRAVDALRSITIGHHLFGLRHVAVVHHTNCGTSSFTPSGLLHAYQEEQAVDIATVYDRDDLAITHLEASLHHDVELLRSSPAIPRSVDITGYVYDIDRDAFLDVAIRPST</sequence>
<evidence type="ECO:0000313" key="8">
    <source>
        <dbReference type="EMBL" id="UMB69574.1"/>
    </source>
</evidence>
<dbReference type="SMART" id="SM00947">
    <property type="entry name" value="Pro_CA"/>
    <property type="match status" value="1"/>
</dbReference>
<evidence type="ECO:0000256" key="7">
    <source>
        <dbReference type="ARBA" id="ARBA00048348"/>
    </source>
</evidence>
<gene>
    <name evidence="8" type="ORF">MKK62_25110</name>
</gene>
<evidence type="ECO:0000256" key="3">
    <source>
        <dbReference type="ARBA" id="ARBA00012925"/>
    </source>
</evidence>
<evidence type="ECO:0000256" key="5">
    <source>
        <dbReference type="ARBA" id="ARBA00022833"/>
    </source>
</evidence>
<comment type="similarity">
    <text evidence="2">Belongs to the beta-class carbonic anhydrase family.</text>
</comment>
<reference evidence="8" key="1">
    <citation type="submission" date="2022-08" db="EMBL/GenBank/DDBJ databases">
        <title>Whole genome sequencing of non-tuberculosis mycobacteria type-strains.</title>
        <authorList>
            <person name="Igarashi Y."/>
            <person name="Osugi A."/>
            <person name="Mitarai S."/>
        </authorList>
    </citation>
    <scope>NUCLEOTIDE SEQUENCE</scope>
    <source>
        <strain evidence="8">DSM 45127</strain>
    </source>
</reference>
<keyword evidence="5" id="KW-0862">Zinc</keyword>
<dbReference type="InterPro" id="IPR036874">
    <property type="entry name" value="Carbonic_anhydrase_sf"/>
</dbReference>
<keyword evidence="9" id="KW-1185">Reference proteome</keyword>
<comment type="function">
    <text evidence="6">Catalyzes the reversible hydration of carbon dioxide to form bicarbonate.</text>
</comment>
<proteinExistence type="inferred from homology"/>
<protein>
    <recommendedName>
        <fullName evidence="3">carbonic anhydrase</fullName>
        <ecNumber evidence="3">4.2.1.1</ecNumber>
    </recommendedName>
</protein>
<dbReference type="Proteomes" id="UP001055336">
    <property type="component" value="Chromosome"/>
</dbReference>
<name>A0ABY3VSK9_9MYCO</name>
<comment type="catalytic activity">
    <reaction evidence="7">
        <text>hydrogencarbonate + H(+) = CO2 + H2O</text>
        <dbReference type="Rhea" id="RHEA:10748"/>
        <dbReference type="ChEBI" id="CHEBI:15377"/>
        <dbReference type="ChEBI" id="CHEBI:15378"/>
        <dbReference type="ChEBI" id="CHEBI:16526"/>
        <dbReference type="ChEBI" id="CHEBI:17544"/>
        <dbReference type="EC" id="4.2.1.1"/>
    </reaction>
</comment>
<organism evidence="8 9">
    <name type="scientific">Mycobacterium paraterrae</name>
    <dbReference type="NCBI Taxonomy" id="577492"/>
    <lineage>
        <taxon>Bacteria</taxon>
        <taxon>Bacillati</taxon>
        <taxon>Actinomycetota</taxon>
        <taxon>Actinomycetes</taxon>
        <taxon>Mycobacteriales</taxon>
        <taxon>Mycobacteriaceae</taxon>
        <taxon>Mycobacterium</taxon>
    </lineage>
</organism>
<evidence type="ECO:0000313" key="9">
    <source>
        <dbReference type="Proteomes" id="UP001055336"/>
    </source>
</evidence>
<dbReference type="PANTHER" id="PTHR43175">
    <property type="entry name" value="CARBONIC ANHYDRASE"/>
    <property type="match status" value="1"/>
</dbReference>
<dbReference type="EC" id="4.2.1.1" evidence="3"/>
<dbReference type="PANTHER" id="PTHR43175:SF3">
    <property type="entry name" value="CARBON DISULFIDE HYDROLASE"/>
    <property type="match status" value="1"/>
</dbReference>
<accession>A0ABY3VSK9</accession>
<evidence type="ECO:0000256" key="4">
    <source>
        <dbReference type="ARBA" id="ARBA00022723"/>
    </source>
</evidence>
<evidence type="ECO:0000256" key="6">
    <source>
        <dbReference type="ARBA" id="ARBA00024993"/>
    </source>
</evidence>
<dbReference type="InterPro" id="IPR001765">
    <property type="entry name" value="Carbonic_anhydrase"/>
</dbReference>
<keyword evidence="4" id="KW-0479">Metal-binding</keyword>
<comment type="cofactor">
    <cofactor evidence="1">
        <name>Zn(2+)</name>
        <dbReference type="ChEBI" id="CHEBI:29105"/>
    </cofactor>
</comment>